<dbReference type="CDD" id="cd13401">
    <property type="entry name" value="Slt70-like"/>
    <property type="match status" value="1"/>
</dbReference>
<dbReference type="Proteomes" id="UP000264062">
    <property type="component" value="Unassembled WGS sequence"/>
</dbReference>
<name>A0A350H8T5_UNCW3</name>
<accession>A0A350H8T5</accession>
<gene>
    <name evidence="2" type="ORF">DCW38_02075</name>
</gene>
<sequence>MIPFFLLILPLFIQSYSISDNDVAKADLFLNAGNTFLINAVDSIQDNSLKYALKEIYLNSLVKSRRLSEIKSYFTAYNPDFEQAVKRVLSQEKDTAYLSYFLKLGYKIESKELDKARINLKSIKSISEYINKYPYDELSKSIFKTICDSLPSENLEKYLLANMKSEDAEKIFDVSKNNSGSVFLSALIKNDEDRISELIDFNIALFKKTDKRYKIKYSHLVSDSLRDKTICYYIGRNLEDKSEFREALNYYIKSEDEEAILRMIAVLKNNSKTDKEADSLLLNYNAVSPAFLYHRAKLLLSVNRKNEGESILHTIAGMFPQNLYSIRAAMYFKEGISVVSKPSEINENLLVLYEIFKKASFEEYFDRFVFRLVYNKKLGEESAAFLMDSLKRYNLAIYFAEKAAINKGFSSSLIKIMYPAPYLDIFRDAAAKNHIDLSLLLSVAREESSFNPNALSSAKARGIMQLMDFTYGEYYKDKDYFNIEKNINAGAKHLSSYLKDFPDNPAEGIMSYNAGKGNVKKWKRQYADWELYLEAVPFIETKNYVKKVLRTFYIYKFIVKVS</sequence>
<protein>
    <recommendedName>
        <fullName evidence="1">Transglycosylase SLT domain-containing protein</fullName>
    </recommendedName>
</protein>
<feature type="domain" description="Transglycosylase SLT" evidence="1">
    <location>
        <begin position="425"/>
        <end position="527"/>
    </location>
</feature>
<dbReference type="Pfam" id="PF01464">
    <property type="entry name" value="SLT"/>
    <property type="match status" value="1"/>
</dbReference>
<proteinExistence type="predicted"/>
<dbReference type="SUPFAM" id="SSF53955">
    <property type="entry name" value="Lysozyme-like"/>
    <property type="match status" value="1"/>
</dbReference>
<reference evidence="2 3" key="1">
    <citation type="journal article" date="2018" name="Nat. Biotechnol.">
        <title>A standardized bacterial taxonomy based on genome phylogeny substantially revises the tree of life.</title>
        <authorList>
            <person name="Parks D.H."/>
            <person name="Chuvochina M."/>
            <person name="Waite D.W."/>
            <person name="Rinke C."/>
            <person name="Skarshewski A."/>
            <person name="Chaumeil P.A."/>
            <person name="Hugenholtz P."/>
        </authorList>
    </citation>
    <scope>NUCLEOTIDE SEQUENCE [LARGE SCALE GENOMIC DNA]</scope>
    <source>
        <strain evidence="2">UBA9956</strain>
    </source>
</reference>
<dbReference type="InterPro" id="IPR008258">
    <property type="entry name" value="Transglycosylase_SLT_dom_1"/>
</dbReference>
<dbReference type="AlphaFoldDB" id="A0A350H8T5"/>
<dbReference type="PANTHER" id="PTHR37423">
    <property type="entry name" value="SOLUBLE LYTIC MUREIN TRANSGLYCOSYLASE-RELATED"/>
    <property type="match status" value="1"/>
</dbReference>
<comment type="caution">
    <text evidence="2">The sequence shown here is derived from an EMBL/GenBank/DDBJ whole genome shotgun (WGS) entry which is preliminary data.</text>
</comment>
<dbReference type="PANTHER" id="PTHR37423:SF2">
    <property type="entry name" value="MEMBRANE-BOUND LYTIC MUREIN TRANSGLYCOSYLASE C"/>
    <property type="match status" value="1"/>
</dbReference>
<evidence type="ECO:0000259" key="1">
    <source>
        <dbReference type="Pfam" id="PF01464"/>
    </source>
</evidence>
<evidence type="ECO:0000313" key="2">
    <source>
        <dbReference type="EMBL" id="HAV91951.1"/>
    </source>
</evidence>
<dbReference type="Gene3D" id="1.10.530.10">
    <property type="match status" value="1"/>
</dbReference>
<dbReference type="InterPro" id="IPR023346">
    <property type="entry name" value="Lysozyme-like_dom_sf"/>
</dbReference>
<organism evidence="2 3">
    <name type="scientific">candidate division WOR-3 bacterium</name>
    <dbReference type="NCBI Taxonomy" id="2052148"/>
    <lineage>
        <taxon>Bacteria</taxon>
        <taxon>Bacteria division WOR-3</taxon>
    </lineage>
</organism>
<evidence type="ECO:0000313" key="3">
    <source>
        <dbReference type="Proteomes" id="UP000264062"/>
    </source>
</evidence>
<dbReference type="EMBL" id="DMZY01000063">
    <property type="protein sequence ID" value="HAV91951.1"/>
    <property type="molecule type" value="Genomic_DNA"/>
</dbReference>